<comment type="caution">
    <text evidence="8">The sequence shown here is derived from an EMBL/GenBank/DDBJ whole genome shotgun (WGS) entry which is preliminary data.</text>
</comment>
<evidence type="ECO:0000256" key="6">
    <source>
        <dbReference type="SAM" id="Phobius"/>
    </source>
</evidence>
<dbReference type="PANTHER" id="PTHR12703:SF4">
    <property type="entry name" value="TRANSMEMBRANE PROTEIN 33"/>
    <property type="match status" value="1"/>
</dbReference>
<dbReference type="Pfam" id="PF03661">
    <property type="entry name" value="TMEM33_Pom33"/>
    <property type="match status" value="1"/>
</dbReference>
<evidence type="ECO:0000313" key="9">
    <source>
        <dbReference type="Proteomes" id="UP000738359"/>
    </source>
</evidence>
<keyword evidence="9" id="KW-1185">Reference proteome</keyword>
<accession>A0A9P6M4U9</accession>
<evidence type="ECO:0000259" key="7">
    <source>
        <dbReference type="Pfam" id="PF00561"/>
    </source>
</evidence>
<evidence type="ECO:0000256" key="3">
    <source>
        <dbReference type="ARBA" id="ARBA00022692"/>
    </source>
</evidence>
<evidence type="ECO:0000256" key="2">
    <source>
        <dbReference type="ARBA" id="ARBA00007322"/>
    </source>
</evidence>
<feature type="transmembrane region" description="Helical" evidence="6">
    <location>
        <begin position="434"/>
        <end position="460"/>
    </location>
</feature>
<evidence type="ECO:0000313" key="8">
    <source>
        <dbReference type="EMBL" id="KAF9965811.1"/>
    </source>
</evidence>
<keyword evidence="3 6" id="KW-0812">Transmembrane</keyword>
<dbReference type="InterPro" id="IPR051645">
    <property type="entry name" value="PER33/POM33_regulator"/>
</dbReference>
<dbReference type="GO" id="GO:0071786">
    <property type="term" value="P:endoplasmic reticulum tubular network organization"/>
    <property type="evidence" value="ECO:0007669"/>
    <property type="project" value="TreeGrafter"/>
</dbReference>
<dbReference type="InterPro" id="IPR000073">
    <property type="entry name" value="AB_hydrolase_1"/>
</dbReference>
<keyword evidence="4 6" id="KW-1133">Transmembrane helix</keyword>
<dbReference type="EMBL" id="JAAAHY010000220">
    <property type="protein sequence ID" value="KAF9965811.1"/>
    <property type="molecule type" value="Genomic_DNA"/>
</dbReference>
<dbReference type="Pfam" id="PF00561">
    <property type="entry name" value="Abhydrolase_1"/>
    <property type="match status" value="1"/>
</dbReference>
<dbReference type="SUPFAM" id="SSF53474">
    <property type="entry name" value="alpha/beta-Hydrolases"/>
    <property type="match status" value="1"/>
</dbReference>
<dbReference type="OrthoDB" id="408373at2759"/>
<keyword evidence="5 6" id="KW-0472">Membrane</keyword>
<evidence type="ECO:0000256" key="4">
    <source>
        <dbReference type="ARBA" id="ARBA00022989"/>
    </source>
</evidence>
<feature type="transmembrane region" description="Helical" evidence="6">
    <location>
        <begin position="508"/>
        <end position="531"/>
    </location>
</feature>
<dbReference type="GO" id="GO:0061024">
    <property type="term" value="P:membrane organization"/>
    <property type="evidence" value="ECO:0007669"/>
    <property type="project" value="TreeGrafter"/>
</dbReference>
<dbReference type="GO" id="GO:0016020">
    <property type="term" value="C:membrane"/>
    <property type="evidence" value="ECO:0007669"/>
    <property type="project" value="UniProtKB-SubCell"/>
</dbReference>
<name>A0A9P6M4U9_MORAP</name>
<protein>
    <recommendedName>
        <fullName evidence="7">AB hydrolase-1 domain-containing protein</fullName>
    </recommendedName>
</protein>
<feature type="transmembrane region" description="Helical" evidence="6">
    <location>
        <begin position="393"/>
        <end position="413"/>
    </location>
</feature>
<evidence type="ECO:0000256" key="1">
    <source>
        <dbReference type="ARBA" id="ARBA00004141"/>
    </source>
</evidence>
<feature type="domain" description="AB hydrolase-1" evidence="7">
    <location>
        <begin position="79"/>
        <end position="327"/>
    </location>
</feature>
<organism evidence="8 9">
    <name type="scientific">Mortierella alpina</name>
    <name type="common">Oleaginous fungus</name>
    <name type="synonym">Mortierella renispora</name>
    <dbReference type="NCBI Taxonomy" id="64518"/>
    <lineage>
        <taxon>Eukaryota</taxon>
        <taxon>Fungi</taxon>
        <taxon>Fungi incertae sedis</taxon>
        <taxon>Mucoromycota</taxon>
        <taxon>Mortierellomycotina</taxon>
        <taxon>Mortierellomycetes</taxon>
        <taxon>Mortierellales</taxon>
        <taxon>Mortierellaceae</taxon>
        <taxon>Mortierella</taxon>
    </lineage>
</organism>
<dbReference type="AlphaFoldDB" id="A0A9P6M4U9"/>
<reference evidence="8" key="1">
    <citation type="journal article" date="2020" name="Fungal Divers.">
        <title>Resolving the Mortierellaceae phylogeny through synthesis of multi-gene phylogenetics and phylogenomics.</title>
        <authorList>
            <person name="Vandepol N."/>
            <person name="Liber J."/>
            <person name="Desiro A."/>
            <person name="Na H."/>
            <person name="Kennedy M."/>
            <person name="Barry K."/>
            <person name="Grigoriev I.V."/>
            <person name="Miller A.N."/>
            <person name="O'Donnell K."/>
            <person name="Stajich J.E."/>
            <person name="Bonito G."/>
        </authorList>
    </citation>
    <scope>NUCLEOTIDE SEQUENCE</scope>
    <source>
        <strain evidence="8">CK1249</strain>
    </source>
</reference>
<evidence type="ECO:0000256" key="5">
    <source>
        <dbReference type="ARBA" id="ARBA00023136"/>
    </source>
</evidence>
<dbReference type="PANTHER" id="PTHR12703">
    <property type="entry name" value="TRANSMEMBRANE PROTEIN 33"/>
    <property type="match status" value="1"/>
</dbReference>
<gene>
    <name evidence="8" type="ORF">BGZ70_004076</name>
</gene>
<comment type="subcellular location">
    <subcellularLocation>
        <location evidence="1">Membrane</location>
        <topology evidence="1">Multi-pass membrane protein</topology>
    </subcellularLocation>
</comment>
<feature type="transmembrane region" description="Helical" evidence="6">
    <location>
        <begin position="362"/>
        <end position="381"/>
    </location>
</feature>
<dbReference type="GO" id="GO:0005783">
    <property type="term" value="C:endoplasmic reticulum"/>
    <property type="evidence" value="ECO:0007669"/>
    <property type="project" value="TreeGrafter"/>
</dbReference>
<dbReference type="InterPro" id="IPR005344">
    <property type="entry name" value="TMEM33/Pom33"/>
</dbReference>
<comment type="similarity">
    <text evidence="2">Belongs to the PER33/POM33 family.</text>
</comment>
<dbReference type="Gene3D" id="3.40.50.1820">
    <property type="entry name" value="alpha/beta hydrolase"/>
    <property type="match status" value="1"/>
</dbReference>
<dbReference type="Proteomes" id="UP000738359">
    <property type="component" value="Unassembled WGS sequence"/>
</dbReference>
<sequence length="608" mass="67159">MVSFLTVSEAALAGLGAQKIYRSITAERGLPLPSLRAVVQQLGRNCAYPEDYYPGGAYAELPFGDTHYFLLGPDNGKKVVLVHGLSTPASVYSKVARHLAESGHRILLYASTRQDLYSRGYSVGPPVEHDPLFYVSQLDSLLQHVGWKKCNFVGLSLGGAIVASYAYRYPELVESITFIAPGGLLLPSEVPWIGKIFLAPYSEDIFSHKSMRSYFSSKNIESMKAEFKDEKCVPSSVEEATEILALQFFHHAGYARGLMSTLKYFPLTGLQTQYAALQHQSFPVQLIWGTKDTVIRATTVNTFQELVPRGKVTVLEGATHSLVMTHPEAIIARLEGCRSPLMPAAPSTLSSRLQTLVKGPQFVWWLGHVTLLVCTAFYLPYWLTFNSKAGAHWYSRAFLGALVSYGVVVYKSFPHIKLEAQFLQSVLVEENVQYFLMAIFWWRSTPMIAPLIPYAIFAFFNALNFTRSNLLPVFFPASIGGAADAKASQGAALARKIQAWTDKNHSTAMAFVAYVEVIGVMGSLILGAITFQSSLLSPIVYANFLRFRYFFSIHTRAAFALIRARLDAQIVGNPKVPPKAVKAYEIARGAITRFGMAAVQQPAADRAQ</sequence>
<proteinExistence type="inferred from homology"/>
<dbReference type="InterPro" id="IPR029058">
    <property type="entry name" value="AB_hydrolase_fold"/>
</dbReference>